<accession>A0A392M767</accession>
<reference evidence="1 2" key="1">
    <citation type="journal article" date="2018" name="Front. Plant Sci.">
        <title>Red Clover (Trifolium pratense) and Zigzag Clover (T. medium) - A Picture of Genomic Similarities and Differences.</title>
        <authorList>
            <person name="Dluhosova J."/>
            <person name="Istvanek J."/>
            <person name="Nedelnik J."/>
            <person name="Repkova J."/>
        </authorList>
    </citation>
    <scope>NUCLEOTIDE SEQUENCE [LARGE SCALE GENOMIC DNA]</scope>
    <source>
        <strain evidence="2">cv. 10/8</strain>
        <tissue evidence="1">Leaf</tissue>
    </source>
</reference>
<sequence>MFGAGYPLSANHIIYVFPYVGGDSSVWRVLLQDDGFTLFEGCRPPFPCFWIVRAGGSRYPVGRASCHKSSTYREEMENASAGGFDQILFVFPASVLGCEDPLHPVAGYVDLVVAPSDILFDRVDRGIAVPFLSLGFGPVKAYIGYGLLVKGGLGPFLVSFSSLRHPGRLPGQGCPLTYPQGLRLVRGGVCGRLNRPAHAVASWEGGLSLMACASTLYR</sequence>
<dbReference type="Proteomes" id="UP000265520">
    <property type="component" value="Unassembled WGS sequence"/>
</dbReference>
<dbReference type="AlphaFoldDB" id="A0A392M767"/>
<evidence type="ECO:0000313" key="2">
    <source>
        <dbReference type="Proteomes" id="UP000265520"/>
    </source>
</evidence>
<protein>
    <submittedName>
        <fullName evidence="1">Uncharacterized protein</fullName>
    </submittedName>
</protein>
<gene>
    <name evidence="1" type="ORF">A2U01_0003399</name>
</gene>
<proteinExistence type="predicted"/>
<evidence type="ECO:0000313" key="1">
    <source>
        <dbReference type="EMBL" id="MCH82588.1"/>
    </source>
</evidence>
<dbReference type="EMBL" id="LXQA010003900">
    <property type="protein sequence ID" value="MCH82588.1"/>
    <property type="molecule type" value="Genomic_DNA"/>
</dbReference>
<organism evidence="1 2">
    <name type="scientific">Trifolium medium</name>
    <dbReference type="NCBI Taxonomy" id="97028"/>
    <lineage>
        <taxon>Eukaryota</taxon>
        <taxon>Viridiplantae</taxon>
        <taxon>Streptophyta</taxon>
        <taxon>Embryophyta</taxon>
        <taxon>Tracheophyta</taxon>
        <taxon>Spermatophyta</taxon>
        <taxon>Magnoliopsida</taxon>
        <taxon>eudicotyledons</taxon>
        <taxon>Gunneridae</taxon>
        <taxon>Pentapetalae</taxon>
        <taxon>rosids</taxon>
        <taxon>fabids</taxon>
        <taxon>Fabales</taxon>
        <taxon>Fabaceae</taxon>
        <taxon>Papilionoideae</taxon>
        <taxon>50 kb inversion clade</taxon>
        <taxon>NPAAA clade</taxon>
        <taxon>Hologalegina</taxon>
        <taxon>IRL clade</taxon>
        <taxon>Trifolieae</taxon>
        <taxon>Trifolium</taxon>
    </lineage>
</organism>
<name>A0A392M767_9FABA</name>
<comment type="caution">
    <text evidence="1">The sequence shown here is derived from an EMBL/GenBank/DDBJ whole genome shotgun (WGS) entry which is preliminary data.</text>
</comment>
<keyword evidence="2" id="KW-1185">Reference proteome</keyword>